<dbReference type="Gene3D" id="2.40.33.20">
    <property type="entry name" value="PK beta-barrel domain-like"/>
    <property type="match status" value="1"/>
</dbReference>
<dbReference type="Proteomes" id="UP000050867">
    <property type="component" value="Unassembled WGS sequence"/>
</dbReference>
<dbReference type="Pfam" id="PF03476">
    <property type="entry name" value="MOSC_N"/>
    <property type="match status" value="1"/>
</dbReference>
<feature type="domain" description="MOSC" evidence="1">
    <location>
        <begin position="119"/>
        <end position="268"/>
    </location>
</feature>
<dbReference type="InterPro" id="IPR005303">
    <property type="entry name" value="MOCOS_middle"/>
</dbReference>
<dbReference type="AlphaFoldDB" id="A0A0T6LX41"/>
<dbReference type="eggNOG" id="COG3217">
    <property type="taxonomic scope" value="Bacteria"/>
</dbReference>
<dbReference type="InterPro" id="IPR011037">
    <property type="entry name" value="Pyrv_Knase-like_insert_dom_sf"/>
</dbReference>
<evidence type="ECO:0000259" key="1">
    <source>
        <dbReference type="PROSITE" id="PS51340"/>
    </source>
</evidence>
<dbReference type="GO" id="GO:0030151">
    <property type="term" value="F:molybdenum ion binding"/>
    <property type="evidence" value="ECO:0007669"/>
    <property type="project" value="InterPro"/>
</dbReference>
<organism evidence="2 3">
    <name type="scientific">Wenjunlia vitaminophila</name>
    <name type="common">Streptomyces vitaminophilus</name>
    <dbReference type="NCBI Taxonomy" id="76728"/>
    <lineage>
        <taxon>Bacteria</taxon>
        <taxon>Bacillati</taxon>
        <taxon>Actinomycetota</taxon>
        <taxon>Actinomycetes</taxon>
        <taxon>Kitasatosporales</taxon>
        <taxon>Streptomycetaceae</taxon>
        <taxon>Wenjunlia</taxon>
    </lineage>
</organism>
<dbReference type="PANTHER" id="PTHR14237">
    <property type="entry name" value="MOLYBDOPTERIN COFACTOR SULFURASE MOSC"/>
    <property type="match status" value="1"/>
</dbReference>
<dbReference type="SUPFAM" id="SSF141673">
    <property type="entry name" value="MOSC N-terminal domain-like"/>
    <property type="match status" value="1"/>
</dbReference>
<name>A0A0T6LX41_WENVI</name>
<keyword evidence="3" id="KW-1185">Reference proteome</keyword>
<dbReference type="GO" id="GO:0003824">
    <property type="term" value="F:catalytic activity"/>
    <property type="evidence" value="ECO:0007669"/>
    <property type="project" value="InterPro"/>
</dbReference>
<proteinExistence type="predicted"/>
<dbReference type="RefSeq" id="WP_018381485.1">
    <property type="nucleotide sequence ID" value="NZ_LLZU01000005.1"/>
</dbReference>
<dbReference type="SUPFAM" id="SSF50800">
    <property type="entry name" value="PK beta-barrel domain-like"/>
    <property type="match status" value="1"/>
</dbReference>
<reference evidence="2 3" key="1">
    <citation type="submission" date="2015-10" db="EMBL/GenBank/DDBJ databases">
        <title>Draft genome sequence of pyrrolomycin-producing Streptomyces vitaminophilus.</title>
        <authorList>
            <person name="Graham D.E."/>
            <person name="Mahan K.M."/>
            <person name="Klingeman D.M."/>
            <person name="Hettich R.L."/>
            <person name="Parry R.J."/>
        </authorList>
    </citation>
    <scope>NUCLEOTIDE SEQUENCE [LARGE SCALE GENOMIC DNA]</scope>
    <source>
        <strain evidence="2 3">ATCC 31673</strain>
    </source>
</reference>
<comment type="caution">
    <text evidence="2">The sequence shown here is derived from an EMBL/GenBank/DDBJ whole genome shotgun (WGS) entry which is preliminary data.</text>
</comment>
<dbReference type="InterPro" id="IPR005302">
    <property type="entry name" value="MoCF_Sase_C"/>
</dbReference>
<gene>
    <name evidence="2" type="ORF">AQ490_16270</name>
</gene>
<evidence type="ECO:0000313" key="3">
    <source>
        <dbReference type="Proteomes" id="UP000050867"/>
    </source>
</evidence>
<dbReference type="Pfam" id="PF03473">
    <property type="entry name" value="MOSC"/>
    <property type="match status" value="1"/>
</dbReference>
<sequence>MARAVELITYPVKGCAGVRLRACPLTAAGLRHDRTFMVVTEDGTFRSQRRDPRLAVISPRVSDDGERLALDAPGAPTLRLAVDLSSARCRVELFGVPYQGIDQGDAAARWLSAVLDAPSRLVRVPPEHRRVTDGRTPGTCGYADSGALHLLSAASLTELNRRLAARGEPALPMSRFRPNVVVDGWDEPHREDRLRLLGVGDAQLAYAKPAVRCAVTRVDQRRGRTTGPEPLRTLADYRRAPSGGVTFGVKLSVIRPGTLAVGDELRVTAWAGPED</sequence>
<protein>
    <submittedName>
        <fullName evidence="2">Molybdenum cofactor sulfurase</fullName>
    </submittedName>
</protein>
<dbReference type="STRING" id="76728.AQ490_16270"/>
<dbReference type="PANTHER" id="PTHR14237:SF19">
    <property type="entry name" value="MITOCHONDRIAL AMIDOXIME REDUCING COMPONENT 1"/>
    <property type="match status" value="1"/>
</dbReference>
<dbReference type="GO" id="GO:0030170">
    <property type="term" value="F:pyridoxal phosphate binding"/>
    <property type="evidence" value="ECO:0007669"/>
    <property type="project" value="InterPro"/>
</dbReference>
<dbReference type="OrthoDB" id="9793178at2"/>
<accession>A0A0T6LX41</accession>
<evidence type="ECO:0000313" key="2">
    <source>
        <dbReference type="EMBL" id="KRV50613.1"/>
    </source>
</evidence>
<dbReference type="PROSITE" id="PS51340">
    <property type="entry name" value="MOSC"/>
    <property type="match status" value="1"/>
</dbReference>
<dbReference type="EMBL" id="LLZU01000005">
    <property type="protein sequence ID" value="KRV50613.1"/>
    <property type="molecule type" value="Genomic_DNA"/>
</dbReference>